<dbReference type="OMA" id="PACNRMM"/>
<evidence type="ECO:0000313" key="8">
    <source>
        <dbReference type="Ensembl" id="ENSEEEP00000025895.2"/>
    </source>
</evidence>
<accession>A0A4W4FPM7</accession>
<evidence type="ECO:0000256" key="4">
    <source>
        <dbReference type="ARBA" id="ARBA00022801"/>
    </source>
</evidence>
<keyword evidence="9" id="KW-1185">Reference proteome</keyword>
<comment type="similarity">
    <text evidence="1">Belongs to the ADP-ribosyl cyclase family.</text>
</comment>
<dbReference type="AlphaFoldDB" id="A0A4W4FPM7"/>
<evidence type="ECO:0000313" key="9">
    <source>
        <dbReference type="Proteomes" id="UP000314983"/>
    </source>
</evidence>
<feature type="signal peptide" evidence="7">
    <location>
        <begin position="1"/>
        <end position="15"/>
    </location>
</feature>
<dbReference type="GO" id="GO:0016740">
    <property type="term" value="F:transferase activity"/>
    <property type="evidence" value="ECO:0007669"/>
    <property type="project" value="UniProtKB-KW"/>
</dbReference>
<dbReference type="GO" id="GO:0030890">
    <property type="term" value="P:positive regulation of B cell proliferation"/>
    <property type="evidence" value="ECO:0007669"/>
    <property type="project" value="TreeGrafter"/>
</dbReference>
<evidence type="ECO:0000256" key="1">
    <source>
        <dbReference type="ARBA" id="ARBA00005406"/>
    </source>
</evidence>
<name>A0A4W4FPM7_ELEEL</name>
<dbReference type="PANTHER" id="PTHR10912">
    <property type="entry name" value="ADP-RIBOSYL CYCLASE"/>
    <property type="match status" value="1"/>
</dbReference>
<dbReference type="GO" id="GO:0061809">
    <property type="term" value="F:NAD+ nucleosidase activity, cyclic ADP-ribose generating"/>
    <property type="evidence" value="ECO:0007669"/>
    <property type="project" value="UniProtKB-EC"/>
</dbReference>
<sequence>CVVAFLLLFCRYSDCETIWQVFEQAYVGRDPCDVPPEAYYPLINLVKNQLACNTMLFWSKTKTLVHEFTENRECLVTLEDTLLGFTFNELTWCSKNQSKETFTTDCPLWSYCVNNPVRSFWIKASANVSIKPDLKYWMQQIECGQCPARADCISLGATQLYRPRFHELRVAFSSSSLSKAGNARC</sequence>
<dbReference type="GO" id="GO:0016849">
    <property type="term" value="F:phosphorus-oxygen lyase activity"/>
    <property type="evidence" value="ECO:0007669"/>
    <property type="project" value="TreeGrafter"/>
</dbReference>
<dbReference type="Pfam" id="PF02267">
    <property type="entry name" value="Rib_hydrolayse"/>
    <property type="match status" value="1"/>
</dbReference>
<evidence type="ECO:0000256" key="5">
    <source>
        <dbReference type="ARBA" id="ARBA00023027"/>
    </source>
</evidence>
<keyword evidence="7" id="KW-0732">Signal</keyword>
<dbReference type="STRING" id="8005.ENSEEEP00000025895"/>
<dbReference type="PANTHER" id="PTHR10912:SF9">
    <property type="entry name" value="ADP-RIBOSYL CYCLASE_CYCLIC ADP-RIBOSE HYDROLASE"/>
    <property type="match status" value="1"/>
</dbReference>
<dbReference type="Proteomes" id="UP000314983">
    <property type="component" value="Chromosome 5"/>
</dbReference>
<organism evidence="8 9">
    <name type="scientific">Electrophorus electricus</name>
    <name type="common">Electric eel</name>
    <name type="synonym">Gymnotus electricus</name>
    <dbReference type="NCBI Taxonomy" id="8005"/>
    <lineage>
        <taxon>Eukaryota</taxon>
        <taxon>Metazoa</taxon>
        <taxon>Chordata</taxon>
        <taxon>Craniata</taxon>
        <taxon>Vertebrata</taxon>
        <taxon>Euteleostomi</taxon>
        <taxon>Actinopterygii</taxon>
        <taxon>Neopterygii</taxon>
        <taxon>Teleostei</taxon>
        <taxon>Ostariophysi</taxon>
        <taxon>Gymnotiformes</taxon>
        <taxon>Gymnotoidei</taxon>
        <taxon>Gymnotidae</taxon>
        <taxon>Electrophorus</taxon>
    </lineage>
</organism>
<reference evidence="8" key="5">
    <citation type="submission" date="2025-09" db="UniProtKB">
        <authorList>
            <consortium name="Ensembl"/>
        </authorList>
    </citation>
    <scope>IDENTIFICATION</scope>
</reference>
<reference evidence="8" key="4">
    <citation type="submission" date="2025-08" db="UniProtKB">
        <authorList>
            <consortium name="Ensembl"/>
        </authorList>
    </citation>
    <scope>IDENTIFICATION</scope>
</reference>
<dbReference type="SUPFAM" id="SSF52309">
    <property type="entry name" value="N-(deoxy)ribosyltransferase-like"/>
    <property type="match status" value="1"/>
</dbReference>
<reference evidence="9" key="1">
    <citation type="journal article" date="2014" name="Science">
        <title>Nonhuman genetics. Genomic basis for the convergent evolution of electric organs.</title>
        <authorList>
            <person name="Gallant J.R."/>
            <person name="Traeger L.L."/>
            <person name="Volkening J.D."/>
            <person name="Moffett H."/>
            <person name="Chen P.H."/>
            <person name="Novina C.D."/>
            <person name="Phillips G.N.Jr."/>
            <person name="Anand R."/>
            <person name="Wells G.B."/>
            <person name="Pinch M."/>
            <person name="Guth R."/>
            <person name="Unguez G.A."/>
            <person name="Albert J.S."/>
            <person name="Zakon H.H."/>
            <person name="Samanta M.P."/>
            <person name="Sussman M.R."/>
        </authorList>
    </citation>
    <scope>NUCLEOTIDE SEQUENCE [LARGE SCALE GENOMIC DNA]</scope>
</reference>
<dbReference type="InterPro" id="IPR003193">
    <property type="entry name" value="ADP-ribosyl_cyclase"/>
</dbReference>
<reference evidence="8" key="3">
    <citation type="submission" date="2020-05" db="EMBL/GenBank/DDBJ databases">
        <title>Electrophorus electricus (electric eel) genome, fEleEle1, primary haplotype.</title>
        <authorList>
            <person name="Myers G."/>
            <person name="Meyer A."/>
            <person name="Fedrigo O."/>
            <person name="Formenti G."/>
            <person name="Rhie A."/>
            <person name="Tracey A."/>
            <person name="Sims Y."/>
            <person name="Jarvis E.D."/>
        </authorList>
    </citation>
    <scope>NUCLEOTIDE SEQUENCE [LARGE SCALE GENOMIC DNA]</scope>
</reference>
<dbReference type="Ensembl" id="ENSEEET00000026192.2">
    <property type="protein sequence ID" value="ENSEEEP00000025895.2"/>
    <property type="gene ID" value="ENSEEEG00000012542.2"/>
</dbReference>
<dbReference type="GeneTree" id="ENSGT00390000017291"/>
<keyword evidence="6" id="KW-1015">Disulfide bond</keyword>
<dbReference type="GO" id="GO:0005886">
    <property type="term" value="C:plasma membrane"/>
    <property type="evidence" value="ECO:0007669"/>
    <property type="project" value="TreeGrafter"/>
</dbReference>
<evidence type="ECO:0000256" key="7">
    <source>
        <dbReference type="SAM" id="SignalP"/>
    </source>
</evidence>
<evidence type="ECO:0000256" key="3">
    <source>
        <dbReference type="ARBA" id="ARBA00022679"/>
    </source>
</evidence>
<keyword evidence="4" id="KW-0378">Hydrolase</keyword>
<evidence type="ECO:0000256" key="2">
    <source>
        <dbReference type="ARBA" id="ARBA00011982"/>
    </source>
</evidence>
<dbReference type="EC" id="3.2.2.6" evidence="2"/>
<reference evidence="9" key="2">
    <citation type="journal article" date="2017" name="Sci. Adv.">
        <title>A tail of two voltages: Proteomic comparison of the three electric organs of the electric eel.</title>
        <authorList>
            <person name="Traeger L.L."/>
            <person name="Sabat G."/>
            <person name="Barrett-Wilt G.A."/>
            <person name="Wells G.B."/>
            <person name="Sussman M.R."/>
        </authorList>
    </citation>
    <scope>NUCLEOTIDE SEQUENCE [LARGE SCALE GENOMIC DNA]</scope>
</reference>
<dbReference type="Gene3D" id="1.20.82.10">
    <property type="entry name" value="ADP Ribosyl Cyclase, Chain A, domain 1"/>
    <property type="match status" value="2"/>
</dbReference>
<keyword evidence="3" id="KW-0808">Transferase</keyword>
<protein>
    <recommendedName>
        <fullName evidence="2">ADP-ribosyl cyclase/cyclic ADP-ribose hydrolase</fullName>
        <ecNumber evidence="2">3.2.2.6</ecNumber>
    </recommendedName>
</protein>
<proteinExistence type="inferred from homology"/>
<keyword evidence="5" id="KW-0520">NAD</keyword>
<evidence type="ECO:0000256" key="6">
    <source>
        <dbReference type="ARBA" id="ARBA00023157"/>
    </source>
</evidence>
<feature type="chain" id="PRO_5044208683" description="ADP-ribosyl cyclase/cyclic ADP-ribose hydrolase" evidence="7">
    <location>
        <begin position="16"/>
        <end position="185"/>
    </location>
</feature>